<reference evidence="1 2" key="1">
    <citation type="submission" date="2016-04" db="EMBL/GenBank/DDBJ databases">
        <title>A degradative enzymes factory behind the ericoid mycorrhizal symbiosis.</title>
        <authorList>
            <consortium name="DOE Joint Genome Institute"/>
            <person name="Martino E."/>
            <person name="Morin E."/>
            <person name="Grelet G."/>
            <person name="Kuo A."/>
            <person name="Kohler A."/>
            <person name="Daghino S."/>
            <person name="Barry K."/>
            <person name="Choi C."/>
            <person name="Cichocki N."/>
            <person name="Clum A."/>
            <person name="Copeland A."/>
            <person name="Hainaut M."/>
            <person name="Haridas S."/>
            <person name="Labutti K."/>
            <person name="Lindquist E."/>
            <person name="Lipzen A."/>
            <person name="Khouja H.-R."/>
            <person name="Murat C."/>
            <person name="Ohm R."/>
            <person name="Olson A."/>
            <person name="Spatafora J."/>
            <person name="Veneault-Fourrey C."/>
            <person name="Henrissat B."/>
            <person name="Grigoriev I."/>
            <person name="Martin F."/>
            <person name="Perotto S."/>
        </authorList>
    </citation>
    <scope>NUCLEOTIDE SEQUENCE [LARGE SCALE GENOMIC DNA]</scope>
    <source>
        <strain evidence="1 2">F</strain>
    </source>
</reference>
<evidence type="ECO:0000313" key="2">
    <source>
        <dbReference type="Proteomes" id="UP000235786"/>
    </source>
</evidence>
<gene>
    <name evidence="1" type="ORF">L207DRAFT_628653</name>
</gene>
<sequence>MASSKSKSNLQPQSTGRVQLQWINEGERRQDKKSHLRTLVRSNAKVFSDLRRRQQNTAATPSTTYRRPLAATRESKVSVLNSQDEDELLSASEQISESSERYLHQQREVSPQTILGAGRVDPFNSYPIEMTSHAHRLLDYCKSSNFISLFGDYIPMESTDLNVWKLVAEACDGMMPNPGMELISGRARWVPICIANQMGFKSALLSADMSIRANLGLDPRSPYSISLMADCVELLRKEIDNPKLEVTDMMLVTVVHLGRGEIRAKRELWMG</sequence>
<dbReference type="AlphaFoldDB" id="A0A2J6S5I4"/>
<protein>
    <submittedName>
        <fullName evidence="1">Uncharacterized protein</fullName>
    </submittedName>
</protein>
<dbReference type="EMBL" id="KZ613939">
    <property type="protein sequence ID" value="PMD46029.1"/>
    <property type="molecule type" value="Genomic_DNA"/>
</dbReference>
<evidence type="ECO:0000313" key="1">
    <source>
        <dbReference type="EMBL" id="PMD46029.1"/>
    </source>
</evidence>
<dbReference type="OrthoDB" id="4159781at2759"/>
<proteinExistence type="predicted"/>
<accession>A0A2J6S5I4</accession>
<organism evidence="1 2">
    <name type="scientific">Hyaloscypha variabilis (strain UAMH 11265 / GT02V1 / F)</name>
    <name type="common">Meliniomyces variabilis</name>
    <dbReference type="NCBI Taxonomy" id="1149755"/>
    <lineage>
        <taxon>Eukaryota</taxon>
        <taxon>Fungi</taxon>
        <taxon>Dikarya</taxon>
        <taxon>Ascomycota</taxon>
        <taxon>Pezizomycotina</taxon>
        <taxon>Leotiomycetes</taxon>
        <taxon>Helotiales</taxon>
        <taxon>Hyaloscyphaceae</taxon>
        <taxon>Hyaloscypha</taxon>
        <taxon>Hyaloscypha variabilis</taxon>
    </lineage>
</organism>
<keyword evidence="2" id="KW-1185">Reference proteome</keyword>
<dbReference type="Proteomes" id="UP000235786">
    <property type="component" value="Unassembled WGS sequence"/>
</dbReference>
<name>A0A2J6S5I4_HYAVF</name>